<evidence type="ECO:0000259" key="3">
    <source>
        <dbReference type="PROSITE" id="PS50076"/>
    </source>
</evidence>
<dbReference type="SUPFAM" id="SSF46565">
    <property type="entry name" value="Chaperone J-domain"/>
    <property type="match status" value="1"/>
</dbReference>
<evidence type="ECO:0000313" key="5">
    <source>
        <dbReference type="Proteomes" id="UP000594923"/>
    </source>
</evidence>
<keyword evidence="2" id="KW-0812">Transmembrane</keyword>
<dbReference type="AlphaFoldDB" id="A0A7M1KLS0"/>
<keyword evidence="2" id="KW-0472">Membrane</keyword>
<dbReference type="InterPro" id="IPR036869">
    <property type="entry name" value="J_dom_sf"/>
</dbReference>
<sequence length="525" mass="58286">MTCWDVLGLPSDADGRTIKRQYATLLKKTRPDDDPEGFQRLREAYEEALNWQQWAQEQDTATVTEVVASTVVAPVAADTLQAHYQQAMAAGLGLEFEVALLKRCIADDEVSEEDRRWAFETFQWLSAWQRLELPQDLIDALANRCKNALQYSLALAMAQRDEAGFLAAYAARFDQPWLKQPAHTQWFNQMLATMLTESHFWSPAVFEAVRAGQGWHGSEHGCPEDEWQHLLRRQQGPVFMAHQRALAATAPDTPQQRAARLLLAPMSLGQRRAFAQRLSEPDWDACRTLAATLKADHPEVAFAMPGGTPYFWQDWETAFDTLPLLLAIVVGCLAGALFQAPWQAGVLVSTAGDAFAWSIAYMAGGALAWQVWRPLAHRLRVLDERLAAKLPRWLSPTRLPLLPVRDLIPGAAMSIAISLQFGPAAGLTLVAVLAAVGAGKRRARLSVKEWAAIFPRKAMGAIGLGAIAFALVFGALKYLDSRHQVSRNQGLQQWTERVCSRMPRNAEACQAPATHAQWYGQEATQ</sequence>
<evidence type="ECO:0000313" key="4">
    <source>
        <dbReference type="EMBL" id="QOQ77261.1"/>
    </source>
</evidence>
<organism evidence="4 5">
    <name type="scientific">Pseudomonas poae</name>
    <dbReference type="NCBI Taxonomy" id="200451"/>
    <lineage>
        <taxon>Bacteria</taxon>
        <taxon>Pseudomonadati</taxon>
        <taxon>Pseudomonadota</taxon>
        <taxon>Gammaproteobacteria</taxon>
        <taxon>Pseudomonadales</taxon>
        <taxon>Pseudomonadaceae</taxon>
        <taxon>Pseudomonas</taxon>
    </lineage>
</organism>
<evidence type="ECO:0000256" key="1">
    <source>
        <dbReference type="ARBA" id="ARBA00023186"/>
    </source>
</evidence>
<accession>A0A7M1KLS0</accession>
<protein>
    <submittedName>
        <fullName evidence="4">J domain-containing protein</fullName>
    </submittedName>
</protein>
<dbReference type="PROSITE" id="PS50076">
    <property type="entry name" value="DNAJ_2"/>
    <property type="match status" value="1"/>
</dbReference>
<gene>
    <name evidence="4" type="ORF">IMF22_09580</name>
</gene>
<proteinExistence type="predicted"/>
<feature type="transmembrane region" description="Helical" evidence="2">
    <location>
        <begin position="322"/>
        <end position="342"/>
    </location>
</feature>
<dbReference type="Proteomes" id="UP000594923">
    <property type="component" value="Chromosome"/>
</dbReference>
<dbReference type="EMBL" id="CP063073">
    <property type="protein sequence ID" value="QOQ77261.1"/>
    <property type="molecule type" value="Genomic_DNA"/>
</dbReference>
<dbReference type="SMART" id="SM00271">
    <property type="entry name" value="DnaJ"/>
    <property type="match status" value="1"/>
</dbReference>
<dbReference type="Gene3D" id="1.10.287.110">
    <property type="entry name" value="DnaJ domain"/>
    <property type="match status" value="1"/>
</dbReference>
<dbReference type="InterPro" id="IPR001623">
    <property type="entry name" value="DnaJ_domain"/>
</dbReference>
<name>A0A7M1KLS0_9PSED</name>
<dbReference type="RefSeq" id="WP_197628098.1">
    <property type="nucleotide sequence ID" value="NZ_CP063073.1"/>
</dbReference>
<keyword evidence="1" id="KW-0143">Chaperone</keyword>
<feature type="transmembrane region" description="Helical" evidence="2">
    <location>
        <begin position="415"/>
        <end position="438"/>
    </location>
</feature>
<evidence type="ECO:0000256" key="2">
    <source>
        <dbReference type="SAM" id="Phobius"/>
    </source>
</evidence>
<keyword evidence="2" id="KW-1133">Transmembrane helix</keyword>
<feature type="transmembrane region" description="Helical" evidence="2">
    <location>
        <begin position="458"/>
        <end position="479"/>
    </location>
</feature>
<dbReference type="CDD" id="cd06257">
    <property type="entry name" value="DnaJ"/>
    <property type="match status" value="1"/>
</dbReference>
<feature type="domain" description="J" evidence="3">
    <location>
        <begin position="2"/>
        <end position="62"/>
    </location>
</feature>
<reference evidence="4 5" key="1">
    <citation type="submission" date="2020-10" db="EMBL/GenBank/DDBJ databases">
        <title>High quality whole genome sequence of Pseudomonas poae PMA22.</title>
        <authorList>
            <person name="Hernandez J.G."/>
            <person name="Rodriguez P."/>
            <person name="Cuevas C."/>
            <person name="de la Calle F."/>
            <person name="Galan B."/>
            <person name="Garcia J.L."/>
        </authorList>
    </citation>
    <scope>NUCLEOTIDE SEQUENCE [LARGE SCALE GENOMIC DNA]</scope>
    <source>
        <strain evidence="4 5">PMA22</strain>
    </source>
</reference>
<feature type="transmembrane region" description="Helical" evidence="2">
    <location>
        <begin position="354"/>
        <end position="372"/>
    </location>
</feature>